<dbReference type="InterPro" id="IPR003615">
    <property type="entry name" value="HNH_nuc"/>
</dbReference>
<evidence type="ECO:0000313" key="3">
    <source>
        <dbReference type="EMBL" id="KKK75650.1"/>
    </source>
</evidence>
<dbReference type="AlphaFoldDB" id="A0A0F8YPH2"/>
<dbReference type="InterPro" id="IPR044925">
    <property type="entry name" value="His-Me_finger_sf"/>
</dbReference>
<name>A0A0F8YPH2_9ZZZZ</name>
<dbReference type="SUPFAM" id="SSF54060">
    <property type="entry name" value="His-Me finger endonucleases"/>
    <property type="match status" value="1"/>
</dbReference>
<organism evidence="3">
    <name type="scientific">marine sediment metagenome</name>
    <dbReference type="NCBI Taxonomy" id="412755"/>
    <lineage>
        <taxon>unclassified sequences</taxon>
        <taxon>metagenomes</taxon>
        <taxon>ecological metagenomes</taxon>
    </lineage>
</organism>
<dbReference type="Pfam" id="PF07463">
    <property type="entry name" value="NUMOD4"/>
    <property type="match status" value="1"/>
</dbReference>
<proteinExistence type="predicted"/>
<feature type="domain" description="NUMOD4" evidence="1">
    <location>
        <begin position="6"/>
        <end position="49"/>
    </location>
</feature>
<feature type="domain" description="HNH nuclease" evidence="2">
    <location>
        <begin position="72"/>
        <end position="114"/>
    </location>
</feature>
<accession>A0A0F8YPH2</accession>
<dbReference type="InterPro" id="IPR010902">
    <property type="entry name" value="NUMOD4"/>
</dbReference>
<evidence type="ECO:0000259" key="2">
    <source>
        <dbReference type="Pfam" id="PF13392"/>
    </source>
</evidence>
<reference evidence="3" key="1">
    <citation type="journal article" date="2015" name="Nature">
        <title>Complex archaea that bridge the gap between prokaryotes and eukaryotes.</title>
        <authorList>
            <person name="Spang A."/>
            <person name="Saw J.H."/>
            <person name="Jorgensen S.L."/>
            <person name="Zaremba-Niedzwiedzka K."/>
            <person name="Martijn J."/>
            <person name="Lind A.E."/>
            <person name="van Eijk R."/>
            <person name="Schleper C."/>
            <person name="Guy L."/>
            <person name="Ettema T.J."/>
        </authorList>
    </citation>
    <scope>NUCLEOTIDE SEQUENCE</scope>
</reference>
<evidence type="ECO:0000259" key="1">
    <source>
        <dbReference type="Pfam" id="PF07463"/>
    </source>
</evidence>
<evidence type="ECO:0008006" key="4">
    <source>
        <dbReference type="Google" id="ProtNLM"/>
    </source>
</evidence>
<gene>
    <name evidence="3" type="ORF">LCGC14_2871590</name>
</gene>
<dbReference type="GO" id="GO:0016788">
    <property type="term" value="F:hydrolase activity, acting on ester bonds"/>
    <property type="evidence" value="ECO:0007669"/>
    <property type="project" value="InterPro"/>
</dbReference>
<comment type="caution">
    <text evidence="3">The sequence shown here is derived from an EMBL/GenBank/DDBJ whole genome shotgun (WGS) entry which is preliminary data.</text>
</comment>
<protein>
    <recommendedName>
        <fullName evidence="4">HNH nuclease domain-containing protein</fullName>
    </recommendedName>
</protein>
<dbReference type="Gene3D" id="3.90.75.20">
    <property type="match status" value="1"/>
</dbReference>
<sequence>MGAAREKWLPIRGWPAYEVSDHGRVRSYWSRGRSRRFVDRSAQPRVLAPARTGRVGHLKVTLVKNAQRWQVAVHVLVLRAFVGPYPRGHWALHYDGDPTNNILLNLRYGTPQENCADAKRVGSKLGGPRTISNRTVAAVGAAVRARVLSHARIAKKLGVGSTTVQRIADGSFRP</sequence>
<dbReference type="EMBL" id="LAZR01055766">
    <property type="protein sequence ID" value="KKK75650.1"/>
    <property type="molecule type" value="Genomic_DNA"/>
</dbReference>
<dbReference type="Pfam" id="PF13392">
    <property type="entry name" value="HNH_3"/>
    <property type="match status" value="1"/>
</dbReference>